<proteinExistence type="inferred from homology"/>
<evidence type="ECO:0000256" key="1">
    <source>
        <dbReference type="ARBA" id="ARBA00006484"/>
    </source>
</evidence>
<accession>A0ABW4FDS6</accession>
<protein>
    <submittedName>
        <fullName evidence="3">SDR family oxidoreductase</fullName>
    </submittedName>
</protein>
<dbReference type="EMBL" id="JBHUCP010000002">
    <property type="protein sequence ID" value="MFD1528365.1"/>
    <property type="molecule type" value="Genomic_DNA"/>
</dbReference>
<organism evidence="3 4">
    <name type="scientific">Pseudonocardia aurantiaca</name>
    <dbReference type="NCBI Taxonomy" id="75290"/>
    <lineage>
        <taxon>Bacteria</taxon>
        <taxon>Bacillati</taxon>
        <taxon>Actinomycetota</taxon>
        <taxon>Actinomycetes</taxon>
        <taxon>Pseudonocardiales</taxon>
        <taxon>Pseudonocardiaceae</taxon>
        <taxon>Pseudonocardia</taxon>
    </lineage>
</organism>
<keyword evidence="4" id="KW-1185">Reference proteome</keyword>
<dbReference type="SUPFAM" id="SSF51735">
    <property type="entry name" value="NAD(P)-binding Rossmann-fold domains"/>
    <property type="match status" value="1"/>
</dbReference>
<dbReference type="PRINTS" id="PR00081">
    <property type="entry name" value="GDHRDH"/>
</dbReference>
<dbReference type="PANTHER" id="PTHR24320">
    <property type="entry name" value="RETINOL DEHYDROGENASE"/>
    <property type="match status" value="1"/>
</dbReference>
<evidence type="ECO:0000313" key="3">
    <source>
        <dbReference type="EMBL" id="MFD1528365.1"/>
    </source>
</evidence>
<evidence type="ECO:0000313" key="4">
    <source>
        <dbReference type="Proteomes" id="UP001597145"/>
    </source>
</evidence>
<gene>
    <name evidence="3" type="ORF">ACFSCY_02825</name>
</gene>
<keyword evidence="2" id="KW-0560">Oxidoreductase</keyword>
<sequence length="327" mass="34978">MRTAVKDLSIPDLAGKLAVVTGASDGVGLGLAERLARAGAELVLPVRNPRKGAAAVERIRGAVSDAVVSLRDIDMASLDSVATLAQTLHDEGRPIQILVNNAGVMAPPTRHTTADGLELQFGTNHIGHVALTARLLPLLQAGRARVTTVSSSAARFGRLEWDDLQAERRYSPVRAYNASKLANLLFAIELDRRSRTGGWGITSNVAHPGTTLTNLYTSGPNLGRRRPSPQKAIMARLARWGLFVQEVHAGVQPILYAATSPAAAGGRLYGPDGPGQFTGGPTELPIYRSARKRDDAVRLWELSEQLANVTFAALDPEQTEALRRRAV</sequence>
<name>A0ABW4FDS6_9PSEU</name>
<dbReference type="Pfam" id="PF00106">
    <property type="entry name" value="adh_short"/>
    <property type="match status" value="1"/>
</dbReference>
<evidence type="ECO:0000256" key="2">
    <source>
        <dbReference type="ARBA" id="ARBA00023002"/>
    </source>
</evidence>
<dbReference type="Gene3D" id="3.40.50.720">
    <property type="entry name" value="NAD(P)-binding Rossmann-like Domain"/>
    <property type="match status" value="1"/>
</dbReference>
<reference evidence="4" key="1">
    <citation type="journal article" date="2019" name="Int. J. Syst. Evol. Microbiol.">
        <title>The Global Catalogue of Microorganisms (GCM) 10K type strain sequencing project: providing services to taxonomists for standard genome sequencing and annotation.</title>
        <authorList>
            <consortium name="The Broad Institute Genomics Platform"/>
            <consortium name="The Broad Institute Genome Sequencing Center for Infectious Disease"/>
            <person name="Wu L."/>
            <person name="Ma J."/>
        </authorList>
    </citation>
    <scope>NUCLEOTIDE SEQUENCE [LARGE SCALE GENOMIC DNA]</scope>
    <source>
        <strain evidence="4">JCM 12165</strain>
    </source>
</reference>
<dbReference type="InterPro" id="IPR002347">
    <property type="entry name" value="SDR_fam"/>
</dbReference>
<dbReference type="RefSeq" id="WP_343988422.1">
    <property type="nucleotide sequence ID" value="NZ_BAAAJG010000029.1"/>
</dbReference>
<dbReference type="NCBIfam" id="NF004513">
    <property type="entry name" value="PRK05854.1"/>
    <property type="match status" value="1"/>
</dbReference>
<comment type="caution">
    <text evidence="3">The sequence shown here is derived from an EMBL/GenBank/DDBJ whole genome shotgun (WGS) entry which is preliminary data.</text>
</comment>
<comment type="similarity">
    <text evidence="1">Belongs to the short-chain dehydrogenases/reductases (SDR) family.</text>
</comment>
<dbReference type="NCBIfam" id="NF004846">
    <property type="entry name" value="PRK06197.1"/>
    <property type="match status" value="1"/>
</dbReference>
<dbReference type="PANTHER" id="PTHR24320:SF148">
    <property type="entry name" value="NAD(P)-BINDING ROSSMANN-FOLD SUPERFAMILY PROTEIN"/>
    <property type="match status" value="1"/>
</dbReference>
<dbReference type="Proteomes" id="UP001597145">
    <property type="component" value="Unassembled WGS sequence"/>
</dbReference>
<dbReference type="InterPro" id="IPR036291">
    <property type="entry name" value="NAD(P)-bd_dom_sf"/>
</dbReference>